<dbReference type="Proteomes" id="UP000221369">
    <property type="component" value="Unassembled WGS sequence"/>
</dbReference>
<dbReference type="AlphaFoldDB" id="A0A2A9E0K9"/>
<keyword evidence="2" id="KW-1185">Reference proteome</keyword>
<dbReference type="Gene3D" id="3.20.20.370">
    <property type="entry name" value="Glycoside hydrolase/deacetylase"/>
    <property type="match status" value="1"/>
</dbReference>
<dbReference type="SUPFAM" id="SSF88713">
    <property type="entry name" value="Glycoside hydrolase/deacetylase"/>
    <property type="match status" value="1"/>
</dbReference>
<sequence length="249" mass="25808">MRIDLNCDLGETVDGQPTADDAAMFPHISSANVACGFHAGDAASMRATCDLAVQHGVAIGAHVSYRDRTGFGRTDIEIDRATLTDDIVEQIETLSEIAYAAGGAVSYIKPHGALYNRIACDAERADIVAAAVASRGALPIMGLPQSSIATAASERGLRFIREAFVDRGYARDGSLVPRGDEGALLEPDAVAERAVGIVAHGEVVAVTGERLSLDVDSLCVHGDTPGAVRMAADVRAALGRAGIEIAAVV</sequence>
<comment type="caution">
    <text evidence="1">The sequence shown here is derived from an EMBL/GenBank/DDBJ whole genome shotgun (WGS) entry which is preliminary data.</text>
</comment>
<evidence type="ECO:0000313" key="2">
    <source>
        <dbReference type="Proteomes" id="UP000221369"/>
    </source>
</evidence>
<dbReference type="CDD" id="cd10787">
    <property type="entry name" value="LamB_YcsF_like"/>
    <property type="match status" value="1"/>
</dbReference>
<dbReference type="NCBIfam" id="NF003816">
    <property type="entry name" value="PRK05406.1-5"/>
    <property type="match status" value="1"/>
</dbReference>
<proteinExistence type="predicted"/>
<dbReference type="Pfam" id="PF03746">
    <property type="entry name" value="LamB_YcsF"/>
    <property type="match status" value="1"/>
</dbReference>
<dbReference type="GO" id="GO:0005975">
    <property type="term" value="P:carbohydrate metabolic process"/>
    <property type="evidence" value="ECO:0007669"/>
    <property type="project" value="InterPro"/>
</dbReference>
<dbReference type="EMBL" id="PDJE01000001">
    <property type="protein sequence ID" value="PFG32176.1"/>
    <property type="molecule type" value="Genomic_DNA"/>
</dbReference>
<protein>
    <submittedName>
        <fullName evidence="1">UPF0271 protein</fullName>
    </submittedName>
</protein>
<dbReference type="PANTHER" id="PTHR30292">
    <property type="entry name" value="UNCHARACTERIZED PROTEIN YBGL-RELATED"/>
    <property type="match status" value="1"/>
</dbReference>
<dbReference type="PANTHER" id="PTHR30292:SF0">
    <property type="entry name" value="5-OXOPROLINASE SUBUNIT A"/>
    <property type="match status" value="1"/>
</dbReference>
<reference evidence="1 2" key="1">
    <citation type="submission" date="2017-10" db="EMBL/GenBank/DDBJ databases">
        <title>Sequencing the genomes of 1000 actinobacteria strains.</title>
        <authorList>
            <person name="Klenk H.-P."/>
        </authorList>
    </citation>
    <scope>NUCLEOTIDE SEQUENCE [LARGE SCALE GENOMIC DNA]</scope>
    <source>
        <strain evidence="1 2">DSM 21798</strain>
    </source>
</reference>
<dbReference type="InterPro" id="IPR011330">
    <property type="entry name" value="Glyco_hydro/deAcase_b/a-brl"/>
</dbReference>
<dbReference type="NCBIfam" id="NF003814">
    <property type="entry name" value="PRK05406.1-3"/>
    <property type="match status" value="1"/>
</dbReference>
<gene>
    <name evidence="1" type="ORF">ATJ78_3163</name>
</gene>
<dbReference type="InterPro" id="IPR005501">
    <property type="entry name" value="LamB/YcsF/PxpA-like"/>
</dbReference>
<organism evidence="1 2">
    <name type="scientific">Paramicrobacterium agarici</name>
    <dbReference type="NCBI Taxonomy" id="630514"/>
    <lineage>
        <taxon>Bacteria</taxon>
        <taxon>Bacillati</taxon>
        <taxon>Actinomycetota</taxon>
        <taxon>Actinomycetes</taxon>
        <taxon>Micrococcales</taxon>
        <taxon>Microbacteriaceae</taxon>
        <taxon>Paramicrobacterium</taxon>
    </lineage>
</organism>
<name>A0A2A9E0K9_9MICO</name>
<evidence type="ECO:0000313" key="1">
    <source>
        <dbReference type="EMBL" id="PFG32176.1"/>
    </source>
</evidence>
<accession>A0A2A9E0K9</accession>